<keyword evidence="5 6" id="KW-0349">Heme</keyword>
<evidence type="ECO:0008006" key="9">
    <source>
        <dbReference type="Google" id="ProtNLM"/>
    </source>
</evidence>
<dbReference type="GO" id="GO:0020037">
    <property type="term" value="F:heme binding"/>
    <property type="evidence" value="ECO:0007669"/>
    <property type="project" value="InterPro"/>
</dbReference>
<dbReference type="PANTHER" id="PTHR24305:SF166">
    <property type="entry name" value="CYTOCHROME P450 12A4, MITOCHONDRIAL-RELATED"/>
    <property type="match status" value="1"/>
</dbReference>
<evidence type="ECO:0000256" key="6">
    <source>
        <dbReference type="RuleBase" id="RU000461"/>
    </source>
</evidence>
<dbReference type="PROSITE" id="PS00086">
    <property type="entry name" value="CYTOCHROME_P450"/>
    <property type="match status" value="1"/>
</dbReference>
<keyword evidence="6" id="KW-0560">Oxidoreductase</keyword>
<dbReference type="Proteomes" id="UP000054032">
    <property type="component" value="Unassembled WGS sequence"/>
</dbReference>
<proteinExistence type="inferred from homology"/>
<dbReference type="SUPFAM" id="SSF48264">
    <property type="entry name" value="Cytochrome P450"/>
    <property type="match status" value="1"/>
</dbReference>
<dbReference type="STRING" id="930090.W6ZL63"/>
<feature type="binding site" description="axial binding residue" evidence="5">
    <location>
        <position position="386"/>
    </location>
    <ligand>
        <name>heme</name>
        <dbReference type="ChEBI" id="CHEBI:30413"/>
    </ligand>
    <ligandPart>
        <name>Fe</name>
        <dbReference type="ChEBI" id="CHEBI:18248"/>
    </ligandPart>
</feature>
<dbReference type="PANTHER" id="PTHR24305">
    <property type="entry name" value="CYTOCHROME P450"/>
    <property type="match status" value="1"/>
</dbReference>
<organism evidence="7 8">
    <name type="scientific">Bipolaris oryzae ATCC 44560</name>
    <dbReference type="NCBI Taxonomy" id="930090"/>
    <lineage>
        <taxon>Eukaryota</taxon>
        <taxon>Fungi</taxon>
        <taxon>Dikarya</taxon>
        <taxon>Ascomycota</taxon>
        <taxon>Pezizomycotina</taxon>
        <taxon>Dothideomycetes</taxon>
        <taxon>Pleosporomycetidae</taxon>
        <taxon>Pleosporales</taxon>
        <taxon>Pleosporineae</taxon>
        <taxon>Pleosporaceae</taxon>
        <taxon>Bipolaris</taxon>
    </lineage>
</organism>
<reference evidence="7 8" key="1">
    <citation type="journal article" date="2013" name="PLoS Genet.">
        <title>Comparative genome structure, secondary metabolite, and effector coding capacity across Cochliobolus pathogens.</title>
        <authorList>
            <person name="Condon B.J."/>
            <person name="Leng Y."/>
            <person name="Wu D."/>
            <person name="Bushley K.E."/>
            <person name="Ohm R.A."/>
            <person name="Otillar R."/>
            <person name="Martin J."/>
            <person name="Schackwitz W."/>
            <person name="Grimwood J."/>
            <person name="MohdZainudin N."/>
            <person name="Xue C."/>
            <person name="Wang R."/>
            <person name="Manning V.A."/>
            <person name="Dhillon B."/>
            <person name="Tu Z.J."/>
            <person name="Steffenson B.J."/>
            <person name="Salamov A."/>
            <person name="Sun H."/>
            <person name="Lowry S."/>
            <person name="LaButti K."/>
            <person name="Han J."/>
            <person name="Copeland A."/>
            <person name="Lindquist E."/>
            <person name="Barry K."/>
            <person name="Schmutz J."/>
            <person name="Baker S.E."/>
            <person name="Ciuffetti L.M."/>
            <person name="Grigoriev I.V."/>
            <person name="Zhong S."/>
            <person name="Turgeon B.G."/>
        </authorList>
    </citation>
    <scope>NUCLEOTIDE SEQUENCE [LARGE SCALE GENOMIC DNA]</scope>
    <source>
        <strain evidence="7 8">ATCC 44560</strain>
    </source>
</reference>
<sequence length="428" mass="47996">MRLRQLTGQAFLDAIKETPNDGLILSRYILHTTSLVATSMEALADILVHRSSDLEKPPFAKTLMKKYIGNSLITTEDEEHRHLRKMTTPAFHFRNIKNLYPVSWAKSTEFCRTLNKTLGERPDRVLDIWHYSTQVTMDVIGLAGLGHDMDSSQHRDDRLINVYKEIFEPTKDKLLFFICQISLSPCVVDKLSRGLNKNDFVAEKKAKLKLESAGSQGSLDVVPCMIRSNEFPDENLVDHLMKLAAANSHSHETTSSTLTWSFCFLSRHPDIQSHLRSEILECIQDPKVLLNSAFDVAGLSKAYTTSTASTRVAIRDTEVAGHHILVGTMIYLVPWAINHHSTMWGPDAKEFLPERRIDKETGCPTMRGGAGNNYSFPTFSHGPRCCIGERSARAGLWALVAALVGSFAMELVDPLEKKSSQAERLRVS</sequence>
<evidence type="ECO:0000256" key="1">
    <source>
        <dbReference type="ARBA" id="ARBA00001971"/>
    </source>
</evidence>
<dbReference type="PRINTS" id="PR00463">
    <property type="entry name" value="EP450I"/>
</dbReference>
<dbReference type="GO" id="GO:0005506">
    <property type="term" value="F:iron ion binding"/>
    <property type="evidence" value="ECO:0007669"/>
    <property type="project" value="InterPro"/>
</dbReference>
<dbReference type="Pfam" id="PF00067">
    <property type="entry name" value="p450"/>
    <property type="match status" value="2"/>
</dbReference>
<dbReference type="Gene3D" id="1.10.630.10">
    <property type="entry name" value="Cytochrome P450"/>
    <property type="match status" value="1"/>
</dbReference>
<keyword evidence="6" id="KW-0503">Monooxygenase</keyword>
<dbReference type="OrthoDB" id="1470350at2759"/>
<dbReference type="eggNOG" id="KOG0157">
    <property type="taxonomic scope" value="Eukaryota"/>
</dbReference>
<evidence type="ECO:0000313" key="8">
    <source>
        <dbReference type="Proteomes" id="UP000054032"/>
    </source>
</evidence>
<dbReference type="GeneID" id="19122533"/>
<comment type="similarity">
    <text evidence="2 6">Belongs to the cytochrome P450 family.</text>
</comment>
<dbReference type="EMBL" id="KI963943">
    <property type="protein sequence ID" value="EUC48254.1"/>
    <property type="molecule type" value="Genomic_DNA"/>
</dbReference>
<evidence type="ECO:0000256" key="3">
    <source>
        <dbReference type="ARBA" id="ARBA00022723"/>
    </source>
</evidence>
<keyword evidence="3 5" id="KW-0479">Metal-binding</keyword>
<accession>W6ZL63</accession>
<dbReference type="HOGENOM" id="CLU_001570_5_11_1"/>
<dbReference type="GO" id="GO:0004497">
    <property type="term" value="F:monooxygenase activity"/>
    <property type="evidence" value="ECO:0007669"/>
    <property type="project" value="UniProtKB-KW"/>
</dbReference>
<dbReference type="InterPro" id="IPR036396">
    <property type="entry name" value="Cyt_P450_sf"/>
</dbReference>
<keyword evidence="4 5" id="KW-0408">Iron</keyword>
<comment type="cofactor">
    <cofactor evidence="1 5">
        <name>heme</name>
        <dbReference type="ChEBI" id="CHEBI:30413"/>
    </cofactor>
</comment>
<protein>
    <recommendedName>
        <fullName evidence="9">Cytochrome P450</fullName>
    </recommendedName>
</protein>
<dbReference type="KEGG" id="bor:COCMIDRAFT_34304"/>
<dbReference type="RefSeq" id="XP_007685227.1">
    <property type="nucleotide sequence ID" value="XM_007687037.1"/>
</dbReference>
<name>W6ZL63_COCMI</name>
<dbReference type="GO" id="GO:0016705">
    <property type="term" value="F:oxidoreductase activity, acting on paired donors, with incorporation or reduction of molecular oxygen"/>
    <property type="evidence" value="ECO:0007669"/>
    <property type="project" value="InterPro"/>
</dbReference>
<dbReference type="InterPro" id="IPR017972">
    <property type="entry name" value="Cyt_P450_CS"/>
</dbReference>
<dbReference type="AlphaFoldDB" id="W6ZL63"/>
<keyword evidence="8" id="KW-1185">Reference proteome</keyword>
<dbReference type="InterPro" id="IPR050121">
    <property type="entry name" value="Cytochrome_P450_monoxygenase"/>
</dbReference>
<evidence type="ECO:0000313" key="7">
    <source>
        <dbReference type="EMBL" id="EUC48254.1"/>
    </source>
</evidence>
<evidence type="ECO:0000256" key="4">
    <source>
        <dbReference type="ARBA" id="ARBA00023004"/>
    </source>
</evidence>
<dbReference type="InterPro" id="IPR002401">
    <property type="entry name" value="Cyt_P450_E_grp-I"/>
</dbReference>
<evidence type="ECO:0000256" key="5">
    <source>
        <dbReference type="PIRSR" id="PIRSR602401-1"/>
    </source>
</evidence>
<evidence type="ECO:0000256" key="2">
    <source>
        <dbReference type="ARBA" id="ARBA00010617"/>
    </source>
</evidence>
<gene>
    <name evidence="7" type="ORF">COCMIDRAFT_34304</name>
</gene>
<dbReference type="InterPro" id="IPR001128">
    <property type="entry name" value="Cyt_P450"/>
</dbReference>